<accession>A0ABQ0JNJ2</accession>
<evidence type="ECO:0000313" key="2">
    <source>
        <dbReference type="Proteomes" id="UP000029223"/>
    </source>
</evidence>
<gene>
    <name evidence="1" type="ORF">JCM19239_2673</name>
</gene>
<dbReference type="EMBL" id="BBMS01000091">
    <property type="protein sequence ID" value="GAL30327.1"/>
    <property type="molecule type" value="Genomic_DNA"/>
</dbReference>
<protein>
    <submittedName>
        <fullName evidence="1">Uncharacterized protein</fullName>
    </submittedName>
</protein>
<reference evidence="2" key="1">
    <citation type="submission" date="2014-09" db="EMBL/GenBank/DDBJ databases">
        <title>Vibrio variabilis JCM 19239. (C206) whole genome shotgun sequence.</title>
        <authorList>
            <person name="Sawabe T."/>
            <person name="Meirelles P."/>
            <person name="Nakanishi M."/>
            <person name="Sayaka M."/>
            <person name="Hattori M."/>
            <person name="Ohkuma M."/>
        </authorList>
    </citation>
    <scope>NUCLEOTIDE SEQUENCE [LARGE SCALE GENOMIC DNA]</scope>
    <source>
        <strain evidence="2">JCM 19239</strain>
    </source>
</reference>
<name>A0ABQ0JNJ2_9VIBR</name>
<organism evidence="1 2">
    <name type="scientific">Vibrio variabilis</name>
    <dbReference type="NCBI Taxonomy" id="990271"/>
    <lineage>
        <taxon>Bacteria</taxon>
        <taxon>Pseudomonadati</taxon>
        <taxon>Pseudomonadota</taxon>
        <taxon>Gammaproteobacteria</taxon>
        <taxon>Vibrionales</taxon>
        <taxon>Vibrionaceae</taxon>
        <taxon>Vibrio</taxon>
    </lineage>
</organism>
<keyword evidence="2" id="KW-1185">Reference proteome</keyword>
<proteinExistence type="predicted"/>
<sequence length="43" mass="5056">MSTHDHTSSFDGFESKKYMQLLQRIIRFGDIPERILTLLELST</sequence>
<comment type="caution">
    <text evidence="1">The sequence shown here is derived from an EMBL/GenBank/DDBJ whole genome shotgun (WGS) entry which is preliminary data.</text>
</comment>
<evidence type="ECO:0000313" key="1">
    <source>
        <dbReference type="EMBL" id="GAL30327.1"/>
    </source>
</evidence>
<dbReference type="Proteomes" id="UP000029223">
    <property type="component" value="Unassembled WGS sequence"/>
</dbReference>